<dbReference type="SUPFAM" id="SSF50965">
    <property type="entry name" value="Galactose oxidase, central domain"/>
    <property type="match status" value="1"/>
</dbReference>
<evidence type="ECO:0000313" key="6">
    <source>
        <dbReference type="EMBL" id="KPM30365.1"/>
    </source>
</evidence>
<dbReference type="Gene3D" id="2.120.10.30">
    <property type="entry name" value="TolB, C-terminal domain"/>
    <property type="match status" value="1"/>
</dbReference>
<feature type="domain" description="Rax2-like C-terminal" evidence="4">
    <location>
        <begin position="458"/>
        <end position="575"/>
    </location>
</feature>
<dbReference type="Gene3D" id="2.120.10.80">
    <property type="entry name" value="Kelch-type beta propeller"/>
    <property type="match status" value="1"/>
</dbReference>
<dbReference type="InterPro" id="IPR024982">
    <property type="entry name" value="Rax2-like_C"/>
</dbReference>
<dbReference type="InterPro" id="IPR003367">
    <property type="entry name" value="Thrombospondin_3-like_rpt"/>
</dbReference>
<dbReference type="STRING" id="1300341.I595_3526"/>
<feature type="domain" description="Glucose/Sorbosone dehydrogenase" evidence="3">
    <location>
        <begin position="40"/>
        <end position="399"/>
    </location>
</feature>
<dbReference type="InterPro" id="IPR028974">
    <property type="entry name" value="TSP_type-3_rpt"/>
</dbReference>
<dbReference type="SUPFAM" id="SSF63829">
    <property type="entry name" value="Calcium-dependent phosphotriesterase"/>
    <property type="match status" value="1"/>
</dbReference>
<dbReference type="GO" id="GO:0007155">
    <property type="term" value="P:cell adhesion"/>
    <property type="evidence" value="ECO:0007669"/>
    <property type="project" value="InterPro"/>
</dbReference>
<evidence type="ECO:0000313" key="7">
    <source>
        <dbReference type="Proteomes" id="UP000050280"/>
    </source>
</evidence>
<dbReference type="PANTHER" id="PTHR19328">
    <property type="entry name" value="HEDGEHOG-INTERACTING PROTEIN"/>
    <property type="match status" value="1"/>
</dbReference>
<dbReference type="RefSeq" id="WP_054560482.1">
    <property type="nucleotide sequence ID" value="NZ_LDJX01000010.1"/>
</dbReference>
<dbReference type="InterPro" id="IPR015915">
    <property type="entry name" value="Kelch-typ_b-propeller"/>
</dbReference>
<dbReference type="Gene3D" id="2.80.10.50">
    <property type="match status" value="1"/>
</dbReference>
<dbReference type="Gene3D" id="4.10.1080.10">
    <property type="entry name" value="TSP type-3 repeat"/>
    <property type="match status" value="1"/>
</dbReference>
<dbReference type="OrthoDB" id="9761875at2"/>
<dbReference type="InterPro" id="IPR011042">
    <property type="entry name" value="6-blade_b-propeller_TolB-like"/>
</dbReference>
<dbReference type="EMBL" id="LDJX01000010">
    <property type="protein sequence ID" value="KPM30365.1"/>
    <property type="molecule type" value="Genomic_DNA"/>
</dbReference>
<dbReference type="GO" id="GO:0005509">
    <property type="term" value="F:calcium ion binding"/>
    <property type="evidence" value="ECO:0007669"/>
    <property type="project" value="InterPro"/>
</dbReference>
<dbReference type="Proteomes" id="UP000050280">
    <property type="component" value="Unassembled WGS sequence"/>
</dbReference>
<dbReference type="Pfam" id="PF07995">
    <property type="entry name" value="GSDH"/>
    <property type="match status" value="1"/>
</dbReference>
<keyword evidence="7" id="KW-1185">Reference proteome</keyword>
<dbReference type="NCBIfam" id="TIGR04183">
    <property type="entry name" value="Por_Secre_tail"/>
    <property type="match status" value="1"/>
</dbReference>
<protein>
    <submittedName>
        <fullName evidence="6">Glucose/sorbosone dehydrogenase</fullName>
    </submittedName>
</protein>
<name>A0A0P7ARH1_9FLAO</name>
<dbReference type="InterPro" id="IPR012938">
    <property type="entry name" value="Glc/Sorbosone_DH"/>
</dbReference>
<comment type="caution">
    <text evidence="6">The sequence shown here is derived from an EMBL/GenBank/DDBJ whole genome shotgun (WGS) entry which is preliminary data.</text>
</comment>
<evidence type="ECO:0000256" key="1">
    <source>
        <dbReference type="ARBA" id="ARBA00022729"/>
    </source>
</evidence>
<dbReference type="SUPFAM" id="SSF103647">
    <property type="entry name" value="TSP type-3 repeat"/>
    <property type="match status" value="2"/>
</dbReference>
<dbReference type="InterPro" id="IPR026444">
    <property type="entry name" value="Secre_tail"/>
</dbReference>
<dbReference type="Pfam" id="PF18962">
    <property type="entry name" value="Por_Secre_tail"/>
    <property type="match status" value="1"/>
</dbReference>
<evidence type="ECO:0000259" key="5">
    <source>
        <dbReference type="Pfam" id="PF18962"/>
    </source>
</evidence>
<dbReference type="InterPro" id="IPR013431">
    <property type="entry name" value="Delta_60_rpt"/>
</dbReference>
<proteinExistence type="predicted"/>
<dbReference type="Pfam" id="PF02412">
    <property type="entry name" value="TSP_3"/>
    <property type="match status" value="3"/>
</dbReference>
<sequence>MHRRPHPLLKLSTFFSCLLWITAYGQVSFEEAFPNLNFNFPVEIQNANDGSNRMFVVEQPGIIKVFPNNPNVTAAEVGTFLDVRNTVSYSAGQEIGLLGLAFHPQFSTNGFVFIYYIDRPNNYRINIARYQVDAQNQNRVNPSSELIIARFTKNQSDSNHNGGKLAFGPDGYLYASIGDGGGGGDPQGNGQNLNTVFGSIIRLDIDVNGDNPLETNPEEPTGNYEIPADNPRVGQSGLDELFAWGIRNTWKFSFDGQGRLWGGDVGQNSFEEINIVERGGNYGWNRFEANSEPSYGQNTTLATNPDIKPIYFYDHNQGDVSITGGYVYRGSLTNPSLQNSYIYADYVSGRVWALSYNSSNGSTDNELLFQTNGQFVSSFGEDEAGELYFSSYGNSVKLYKLTETVAGPTTTAVNGVGDWKNLGNGTNGTVETLLEAADGSIYVGGEFTNVNGVQANNLARLTTEEQWQAVTSGSNGPVNAIAQAPDGTIYVGGEFTEIGGVSASNIASYDGQNWNALGSGTNGLVAELVFDNSGTLYVGGVFTQAGGINANYIASWNNNSWSALTDSTSGVSGTNNEIRSIGIAADNTIYVGGNFDTAGGNQAPRIARWNGSNWSALGAGTSGFVQAITIDEGFLYAAGNFALAGNQTVNRIARWNLANGGWESLNQGVSGNVNALVANGGFIYVGGSFETASDVENINEIMQNISRWSASNGWEALGPGTNVGVNSRVNALAFYSNRTEMLVGGNFSQAAGANANNIAAWGTSFCTASSVIPEYQINGVWQSGENAISLTVGDSLILSILPNGPNFSILLPNGETVNGDYTISSINSNDSGTYVFTTAAGCSASLTVTVSESDTDTDSDGVPDNLDQCPNTPAGATVNAEGCSDAQLDDDNDGVLNPNDVCPNTPEGETVNSDGCSEEQLDGDADDDGVANSLDQCPNTPAGATVNAEGCSDAQLDDDNDGINNALDDCPNTEAGVTVDANGCEIRSGLAVDNFTVNTVGTSCIGAADGQIVVDAVEELTYLANIIGEGLSQSVPFTVGFTLENLAAGSYNVCITVEEIPNFEYCITAMVQAPETLNVVTNINRLSQLLRVSLTGASEYVITFNNTSFNTKESEIVLPLKSEVNTLKVSTLQECQGNFDDTIMYRPEALAYPNPFSEVLRLNASVFDQGEVTVAIYNLLGQAQYLQTFTIRSESEIPIPTMNLGEGLYMIKLTQGTTTRTLKLLKE</sequence>
<dbReference type="SUPFAM" id="SSF50952">
    <property type="entry name" value="Soluble quinoprotein glucose dehydrogenase"/>
    <property type="match status" value="1"/>
</dbReference>
<dbReference type="InterPro" id="IPR011043">
    <property type="entry name" value="Gal_Oxase/kelch_b-propeller"/>
</dbReference>
<reference evidence="6 7" key="1">
    <citation type="submission" date="2015-09" db="EMBL/GenBank/DDBJ databases">
        <title>Genome sequence of the marine flavobacterium Croceitalea dokdonensis DOKDO 023 that contains proton- and sodium-pumping rhodopsins.</title>
        <authorList>
            <person name="Kwon S.-K."/>
            <person name="Lee H.K."/>
            <person name="Kwak M.-J."/>
            <person name="Kim J.F."/>
        </authorList>
    </citation>
    <scope>NUCLEOTIDE SEQUENCE [LARGE SCALE GENOMIC DNA]</scope>
    <source>
        <strain evidence="6 7">DOKDO 023</strain>
    </source>
</reference>
<evidence type="ECO:0000259" key="3">
    <source>
        <dbReference type="Pfam" id="PF07995"/>
    </source>
</evidence>
<keyword evidence="1" id="KW-0732">Signal</keyword>
<dbReference type="PATRIC" id="fig|1300341.3.peg.779"/>
<dbReference type="InterPro" id="IPR011041">
    <property type="entry name" value="Quinoprot_gluc/sorb_DH_b-prop"/>
</dbReference>
<organism evidence="6 7">
    <name type="scientific">Croceitalea dokdonensis DOKDO 023</name>
    <dbReference type="NCBI Taxonomy" id="1300341"/>
    <lineage>
        <taxon>Bacteria</taxon>
        <taxon>Pseudomonadati</taxon>
        <taxon>Bacteroidota</taxon>
        <taxon>Flavobacteriia</taxon>
        <taxon>Flavobacteriales</taxon>
        <taxon>Flavobacteriaceae</taxon>
        <taxon>Croceitalea</taxon>
    </lineage>
</organism>
<dbReference type="Pfam" id="PF17164">
    <property type="entry name" value="DUF5122"/>
    <property type="match status" value="1"/>
</dbReference>
<feature type="compositionally biased region" description="Acidic residues" evidence="2">
    <location>
        <begin position="916"/>
        <end position="927"/>
    </location>
</feature>
<dbReference type="AlphaFoldDB" id="A0A0P7ARH1"/>
<dbReference type="Pfam" id="PF12768">
    <property type="entry name" value="Rax2"/>
    <property type="match status" value="1"/>
</dbReference>
<gene>
    <name evidence="6" type="ORF">I595_3526</name>
</gene>
<evidence type="ECO:0000256" key="2">
    <source>
        <dbReference type="SAM" id="MobiDB-lite"/>
    </source>
</evidence>
<dbReference type="PANTHER" id="PTHR19328:SF75">
    <property type="entry name" value="ALDOSE SUGAR DEHYDROGENASE YLII"/>
    <property type="match status" value="1"/>
</dbReference>
<evidence type="ECO:0000259" key="4">
    <source>
        <dbReference type="Pfam" id="PF12768"/>
    </source>
</evidence>
<accession>A0A0P7ARH1</accession>
<feature type="region of interest" description="Disordered" evidence="2">
    <location>
        <begin position="883"/>
        <end position="927"/>
    </location>
</feature>
<feature type="domain" description="Secretion system C-terminal sorting" evidence="5">
    <location>
        <begin position="1152"/>
        <end position="1223"/>
    </location>
</feature>